<dbReference type="Proteomes" id="UP000006055">
    <property type="component" value="Chromosome"/>
</dbReference>
<dbReference type="GO" id="GO:0008270">
    <property type="term" value="F:zinc ion binding"/>
    <property type="evidence" value="ECO:0007669"/>
    <property type="project" value="UniProtKB-UniRule"/>
</dbReference>
<comment type="similarity">
    <text evidence="1 8">Belongs to the beta-class carbonic anhydrase family.</text>
</comment>
<accession>I4CBN7</accession>
<dbReference type="Gene3D" id="3.40.1050.10">
    <property type="entry name" value="Carbonic anhydrase"/>
    <property type="match status" value="1"/>
</dbReference>
<dbReference type="GO" id="GO:0015976">
    <property type="term" value="P:carbon utilization"/>
    <property type="evidence" value="ECO:0007669"/>
    <property type="project" value="InterPro"/>
</dbReference>
<comment type="cofactor">
    <cofactor evidence="7">
        <name>Zn(2+)</name>
        <dbReference type="ChEBI" id="CHEBI:29105"/>
    </cofactor>
    <text evidence="7">Binds 1 zinc ion per subunit.</text>
</comment>
<dbReference type="GO" id="GO:0004089">
    <property type="term" value="F:carbonate dehydratase activity"/>
    <property type="evidence" value="ECO:0007669"/>
    <property type="project" value="UniProtKB-UniRule"/>
</dbReference>
<dbReference type="PANTHER" id="PTHR11002">
    <property type="entry name" value="CARBONIC ANHYDRASE"/>
    <property type="match status" value="1"/>
</dbReference>
<name>I4CBN7_DESTA</name>
<dbReference type="InterPro" id="IPR001765">
    <property type="entry name" value="Carbonic_anhydrase"/>
</dbReference>
<evidence type="ECO:0000256" key="3">
    <source>
        <dbReference type="ARBA" id="ARBA00022723"/>
    </source>
</evidence>
<dbReference type="Pfam" id="PF00484">
    <property type="entry name" value="Pro_CA"/>
    <property type="match status" value="1"/>
</dbReference>
<dbReference type="EC" id="4.2.1.1" evidence="2 8"/>
<evidence type="ECO:0000256" key="8">
    <source>
        <dbReference type="RuleBase" id="RU003956"/>
    </source>
</evidence>
<evidence type="ECO:0000256" key="6">
    <source>
        <dbReference type="ARBA" id="ARBA00048348"/>
    </source>
</evidence>
<dbReference type="KEGG" id="dti:Desti_4345"/>
<dbReference type="AlphaFoldDB" id="I4CBN7"/>
<evidence type="ECO:0000313" key="9">
    <source>
        <dbReference type="EMBL" id="AFM26978.1"/>
    </source>
</evidence>
<dbReference type="CDD" id="cd03378">
    <property type="entry name" value="beta_CA_cladeC"/>
    <property type="match status" value="1"/>
</dbReference>
<evidence type="ECO:0000256" key="1">
    <source>
        <dbReference type="ARBA" id="ARBA00006217"/>
    </source>
</evidence>
<keyword evidence="5 8" id="KW-0456">Lyase</keyword>
<comment type="catalytic activity">
    <reaction evidence="6 8">
        <text>hydrogencarbonate + H(+) = CO2 + H2O</text>
        <dbReference type="Rhea" id="RHEA:10748"/>
        <dbReference type="ChEBI" id="CHEBI:15377"/>
        <dbReference type="ChEBI" id="CHEBI:15378"/>
        <dbReference type="ChEBI" id="CHEBI:16526"/>
        <dbReference type="ChEBI" id="CHEBI:17544"/>
        <dbReference type="EC" id="4.2.1.1"/>
    </reaction>
</comment>
<keyword evidence="4 7" id="KW-0862">Zinc</keyword>
<protein>
    <recommendedName>
        <fullName evidence="2 8">Carbonic anhydrase</fullName>
        <ecNumber evidence="2 8">4.2.1.1</ecNumber>
    </recommendedName>
    <alternativeName>
        <fullName evidence="8">Carbonate dehydratase</fullName>
    </alternativeName>
</protein>
<dbReference type="InterPro" id="IPR015892">
    <property type="entry name" value="Carbonic_anhydrase_CS"/>
</dbReference>
<comment type="function">
    <text evidence="8">Reversible hydration of carbon dioxide.</text>
</comment>
<dbReference type="SMART" id="SM00947">
    <property type="entry name" value="Pro_CA"/>
    <property type="match status" value="1"/>
</dbReference>
<dbReference type="RefSeq" id="WP_014812097.1">
    <property type="nucleotide sequence ID" value="NC_018025.1"/>
</dbReference>
<evidence type="ECO:0000256" key="7">
    <source>
        <dbReference type="PIRSR" id="PIRSR601765-1"/>
    </source>
</evidence>
<dbReference type="InterPro" id="IPR036874">
    <property type="entry name" value="Carbonic_anhydrase_sf"/>
</dbReference>
<evidence type="ECO:0000256" key="2">
    <source>
        <dbReference type="ARBA" id="ARBA00012925"/>
    </source>
</evidence>
<dbReference type="EMBL" id="CP003360">
    <property type="protein sequence ID" value="AFM26978.1"/>
    <property type="molecule type" value="Genomic_DNA"/>
</dbReference>
<proteinExistence type="inferred from homology"/>
<gene>
    <name evidence="9" type="ordered locus">Desti_4345</name>
</gene>
<feature type="binding site" evidence="7">
    <location>
        <position position="56"/>
    </location>
    <ligand>
        <name>Zn(2+)</name>
        <dbReference type="ChEBI" id="CHEBI:29105"/>
    </ligand>
</feature>
<dbReference type="PROSITE" id="PS00705">
    <property type="entry name" value="PROK_CO2_ANHYDRASE_2"/>
    <property type="match status" value="1"/>
</dbReference>
<dbReference type="HOGENOM" id="CLU_053879_4_1_7"/>
<evidence type="ECO:0000313" key="10">
    <source>
        <dbReference type="Proteomes" id="UP000006055"/>
    </source>
</evidence>
<feature type="binding site" evidence="7">
    <location>
        <position position="54"/>
    </location>
    <ligand>
        <name>Zn(2+)</name>
        <dbReference type="ChEBI" id="CHEBI:29105"/>
    </ligand>
</feature>
<dbReference type="eggNOG" id="COG0288">
    <property type="taxonomic scope" value="Bacteria"/>
</dbReference>
<dbReference type="SUPFAM" id="SSF53056">
    <property type="entry name" value="beta-carbonic anhydrase, cab"/>
    <property type="match status" value="1"/>
</dbReference>
<reference evidence="10" key="1">
    <citation type="submission" date="2012-06" db="EMBL/GenBank/DDBJ databases">
        <title>Complete sequence of chromosome of Desulfomonile tiedjei DSM 6799.</title>
        <authorList>
            <person name="Lucas S."/>
            <person name="Copeland A."/>
            <person name="Lapidus A."/>
            <person name="Glavina del Rio T."/>
            <person name="Dalin E."/>
            <person name="Tice H."/>
            <person name="Bruce D."/>
            <person name="Goodwin L."/>
            <person name="Pitluck S."/>
            <person name="Peters L."/>
            <person name="Ovchinnikova G."/>
            <person name="Zeytun A."/>
            <person name="Lu M."/>
            <person name="Kyrpides N."/>
            <person name="Mavromatis K."/>
            <person name="Ivanova N."/>
            <person name="Brettin T."/>
            <person name="Detter J.C."/>
            <person name="Han C."/>
            <person name="Larimer F."/>
            <person name="Land M."/>
            <person name="Hauser L."/>
            <person name="Markowitz V."/>
            <person name="Cheng J.-F."/>
            <person name="Hugenholtz P."/>
            <person name="Woyke T."/>
            <person name="Wu D."/>
            <person name="Spring S."/>
            <person name="Schroeder M."/>
            <person name="Brambilla E."/>
            <person name="Klenk H.-P."/>
            <person name="Eisen J.A."/>
        </authorList>
    </citation>
    <scope>NUCLEOTIDE SEQUENCE [LARGE SCALE GENOMIC DNA]</scope>
    <source>
        <strain evidence="10">ATCC 49306 / DSM 6799 / DCB-1</strain>
    </source>
</reference>
<feature type="binding site" evidence="7">
    <location>
        <position position="110"/>
    </location>
    <ligand>
        <name>Zn(2+)</name>
        <dbReference type="ChEBI" id="CHEBI:29105"/>
    </ligand>
</feature>
<feature type="binding site" evidence="7">
    <location>
        <position position="107"/>
    </location>
    <ligand>
        <name>Zn(2+)</name>
        <dbReference type="ChEBI" id="CHEBI:29105"/>
    </ligand>
</feature>
<keyword evidence="3 7" id="KW-0479">Metal-binding</keyword>
<dbReference type="OrthoDB" id="9797527at2"/>
<evidence type="ECO:0000256" key="4">
    <source>
        <dbReference type="ARBA" id="ARBA00022833"/>
    </source>
</evidence>
<dbReference type="PATRIC" id="fig|706587.4.peg.4926"/>
<evidence type="ECO:0000256" key="5">
    <source>
        <dbReference type="ARBA" id="ARBA00023239"/>
    </source>
</evidence>
<dbReference type="PANTHER" id="PTHR11002:SF76">
    <property type="entry name" value="CARBONIC ANHYDRASE"/>
    <property type="match status" value="1"/>
</dbReference>
<organism evidence="9 10">
    <name type="scientific">Desulfomonile tiedjei (strain ATCC 49306 / DSM 6799 / DCB-1)</name>
    <dbReference type="NCBI Taxonomy" id="706587"/>
    <lineage>
        <taxon>Bacteria</taxon>
        <taxon>Pseudomonadati</taxon>
        <taxon>Thermodesulfobacteriota</taxon>
        <taxon>Desulfomonilia</taxon>
        <taxon>Desulfomonilales</taxon>
        <taxon>Desulfomonilaceae</taxon>
        <taxon>Desulfomonile</taxon>
    </lineage>
</organism>
<keyword evidence="10" id="KW-1185">Reference proteome</keyword>
<dbReference type="STRING" id="706587.Desti_4345"/>
<sequence>MTDLAMTAHEALQTLTEGNAKFACESVERPNQCRIRRMVTSEKGQKPFAAVLACADSRVPVELIFDRGIGDIFVVRVAGNIAGPTETGSLEYAVEHLGVRLIVVLGHSGCGAVRASAQAVEHQGSVGSIVRKIIPVVQKTKEENPDLAENELLQAIERNNIWQSIEDLLSHSAVLREHLKSSHIGVVGAYYDIATGHVEWMGQHPLHPDIL</sequence>